<dbReference type="Pfam" id="PF00474">
    <property type="entry name" value="SSF"/>
    <property type="match status" value="1"/>
</dbReference>
<dbReference type="InterPro" id="IPR038377">
    <property type="entry name" value="Na/Glc_symporter_sf"/>
</dbReference>
<dbReference type="GO" id="GO:0005886">
    <property type="term" value="C:plasma membrane"/>
    <property type="evidence" value="ECO:0007669"/>
    <property type="project" value="UniProtKB-SubCell"/>
</dbReference>
<dbReference type="EMBL" id="VSWD01000008">
    <property type="protein sequence ID" value="KAK3095113.1"/>
    <property type="molecule type" value="Genomic_DNA"/>
</dbReference>
<evidence type="ECO:0000256" key="3">
    <source>
        <dbReference type="ARBA" id="ARBA00022448"/>
    </source>
</evidence>
<evidence type="ECO:0000256" key="4">
    <source>
        <dbReference type="ARBA" id="ARBA00022475"/>
    </source>
</evidence>
<comment type="subcellular location">
    <subcellularLocation>
        <location evidence="1">Cell membrane</location>
        <topology evidence="1">Multi-pass membrane protein</topology>
    </subcellularLocation>
</comment>
<evidence type="ECO:0000256" key="9">
    <source>
        <dbReference type="ARBA" id="ARBA00023136"/>
    </source>
</evidence>
<keyword evidence="10" id="KW-0739">Sodium transport</keyword>
<feature type="transmembrane region" description="Helical" evidence="12">
    <location>
        <begin position="480"/>
        <end position="505"/>
    </location>
</feature>
<evidence type="ECO:0000256" key="12">
    <source>
        <dbReference type="SAM" id="Phobius"/>
    </source>
</evidence>
<dbReference type="GO" id="GO:0015293">
    <property type="term" value="F:symporter activity"/>
    <property type="evidence" value="ECO:0007669"/>
    <property type="project" value="TreeGrafter"/>
</dbReference>
<gene>
    <name evidence="13" type="ORF">FSP39_010456</name>
</gene>
<dbReference type="InterPro" id="IPR001734">
    <property type="entry name" value="Na/solute_symporter"/>
</dbReference>
<dbReference type="Gene3D" id="1.20.1730.10">
    <property type="entry name" value="Sodium/glucose cotransporter"/>
    <property type="match status" value="2"/>
</dbReference>
<sequence>MSIRSFELWDYVIFVLCMCVSAGIGVYHGFFHGGQKTTEEYYYGNRQMGALPLALSLLVTYQSSIFLLGYPGEMYVYGSMFWLSFIGVSLGFLLIAWFVVPLLHPLQIRSAFQYLEKRYDHVAPRKVASFLSVILYGGFKAVIWADVFQSIIIIIGLVALLSKGLISVNGGIQKVWDICEDNQRIEFNEFSGDITVRHTVWGMVIGKAVEFFSLGFTQLIVQRVSSARTVREAQKAVFIAIPGFIVYGSVACLLGLIVFAYNTQKGCDPLEQKIIRSPNQVLPYFVMDVFRELPGLPGVFLAALFSASLSTLSSGLNSLPTITWEDFMKPLFPEVSDMKATLIGKILVIVYGGIAIAVAYLVVLVGGPIVQVTSTISSCIGGPVCGMFVLGATFKMANYKGAMVGCLASFAFLLWIALGAVLQYRYPRLPGSVTDKCPGFSSMSLNVTGLNPNTTLSQSEMDFSARSTAPEILWVYRISYVWYTFIGIVLCVMIGLIVSVLTGGLRSSNEVKSQHLFWVRRLFDRENKSNEKRPSLYREADPQIFLPEMKEALNFKSGDPAKHDP</sequence>
<keyword evidence="6 12" id="KW-1133">Transmembrane helix</keyword>
<dbReference type="PANTHER" id="PTHR42985:SF40">
    <property type="entry name" value="LD47995P-RELATED"/>
    <property type="match status" value="1"/>
</dbReference>
<dbReference type="InterPro" id="IPR051163">
    <property type="entry name" value="Sodium:Solute_Symporter_SSF"/>
</dbReference>
<evidence type="ECO:0000313" key="14">
    <source>
        <dbReference type="Proteomes" id="UP001186944"/>
    </source>
</evidence>
<feature type="transmembrane region" description="Helical" evidence="12">
    <location>
        <begin position="369"/>
        <end position="390"/>
    </location>
</feature>
<evidence type="ECO:0000256" key="6">
    <source>
        <dbReference type="ARBA" id="ARBA00022989"/>
    </source>
</evidence>
<evidence type="ECO:0000256" key="10">
    <source>
        <dbReference type="ARBA" id="ARBA00023201"/>
    </source>
</evidence>
<evidence type="ECO:0000256" key="5">
    <source>
        <dbReference type="ARBA" id="ARBA00022692"/>
    </source>
</evidence>
<dbReference type="PANTHER" id="PTHR42985">
    <property type="entry name" value="SODIUM-COUPLED MONOCARBOXYLATE TRANSPORTER"/>
    <property type="match status" value="1"/>
</dbReference>
<reference evidence="13" key="1">
    <citation type="submission" date="2019-08" db="EMBL/GenBank/DDBJ databases">
        <title>The improved chromosome-level genome for the pearl oyster Pinctada fucata martensii using PacBio sequencing and Hi-C.</title>
        <authorList>
            <person name="Zheng Z."/>
        </authorList>
    </citation>
    <scope>NUCLEOTIDE SEQUENCE</scope>
    <source>
        <strain evidence="13">ZZ-2019</strain>
        <tissue evidence="13">Adductor muscle</tissue>
    </source>
</reference>
<feature type="transmembrane region" description="Helical" evidence="12">
    <location>
        <begin position="50"/>
        <end position="70"/>
    </location>
</feature>
<keyword evidence="14" id="KW-1185">Reference proteome</keyword>
<name>A0AA88Y005_PINIB</name>
<feature type="transmembrane region" description="Helical" evidence="12">
    <location>
        <begin position="12"/>
        <end position="30"/>
    </location>
</feature>
<evidence type="ECO:0000313" key="13">
    <source>
        <dbReference type="EMBL" id="KAK3095113.1"/>
    </source>
</evidence>
<organism evidence="13 14">
    <name type="scientific">Pinctada imbricata</name>
    <name type="common">Atlantic pearl-oyster</name>
    <name type="synonym">Pinctada martensii</name>
    <dbReference type="NCBI Taxonomy" id="66713"/>
    <lineage>
        <taxon>Eukaryota</taxon>
        <taxon>Metazoa</taxon>
        <taxon>Spiralia</taxon>
        <taxon>Lophotrochozoa</taxon>
        <taxon>Mollusca</taxon>
        <taxon>Bivalvia</taxon>
        <taxon>Autobranchia</taxon>
        <taxon>Pteriomorphia</taxon>
        <taxon>Pterioida</taxon>
        <taxon>Pterioidea</taxon>
        <taxon>Pteriidae</taxon>
        <taxon>Pinctada</taxon>
    </lineage>
</organism>
<feature type="transmembrane region" description="Helical" evidence="12">
    <location>
        <begin position="127"/>
        <end position="145"/>
    </location>
</feature>
<proteinExistence type="inferred from homology"/>
<feature type="transmembrane region" description="Helical" evidence="12">
    <location>
        <begin position="402"/>
        <end position="422"/>
    </location>
</feature>
<keyword evidence="7" id="KW-0915">Sodium</keyword>
<evidence type="ECO:0000256" key="8">
    <source>
        <dbReference type="ARBA" id="ARBA00023065"/>
    </source>
</evidence>
<dbReference type="PROSITE" id="PS50283">
    <property type="entry name" value="NA_SOLUT_SYMP_3"/>
    <property type="match status" value="1"/>
</dbReference>
<dbReference type="GO" id="GO:0006814">
    <property type="term" value="P:sodium ion transport"/>
    <property type="evidence" value="ECO:0007669"/>
    <property type="project" value="UniProtKB-KW"/>
</dbReference>
<keyword evidence="5 12" id="KW-0812">Transmembrane</keyword>
<evidence type="ECO:0000256" key="1">
    <source>
        <dbReference type="ARBA" id="ARBA00004651"/>
    </source>
</evidence>
<comment type="similarity">
    <text evidence="2 11">Belongs to the sodium:solute symporter (SSF) (TC 2.A.21) family.</text>
</comment>
<comment type="caution">
    <text evidence="13">The sequence shown here is derived from an EMBL/GenBank/DDBJ whole genome shotgun (WGS) entry which is preliminary data.</text>
</comment>
<accession>A0AA88Y005</accession>
<keyword evidence="4" id="KW-1003">Cell membrane</keyword>
<dbReference type="Proteomes" id="UP001186944">
    <property type="component" value="Unassembled WGS sequence"/>
</dbReference>
<protein>
    <submittedName>
        <fullName evidence="13">Uncharacterized protein</fullName>
    </submittedName>
</protein>
<feature type="transmembrane region" description="Helical" evidence="12">
    <location>
        <begin position="299"/>
        <end position="319"/>
    </location>
</feature>
<feature type="transmembrane region" description="Helical" evidence="12">
    <location>
        <begin position="151"/>
        <end position="168"/>
    </location>
</feature>
<feature type="transmembrane region" description="Helical" evidence="12">
    <location>
        <begin position="340"/>
        <end position="363"/>
    </location>
</feature>
<dbReference type="AlphaFoldDB" id="A0AA88Y005"/>
<keyword evidence="8" id="KW-0406">Ion transport</keyword>
<feature type="transmembrane region" description="Helical" evidence="12">
    <location>
        <begin position="236"/>
        <end position="261"/>
    </location>
</feature>
<evidence type="ECO:0000256" key="2">
    <source>
        <dbReference type="ARBA" id="ARBA00006434"/>
    </source>
</evidence>
<feature type="transmembrane region" description="Helical" evidence="12">
    <location>
        <begin position="82"/>
        <end position="106"/>
    </location>
</feature>
<keyword evidence="9 12" id="KW-0472">Membrane</keyword>
<evidence type="ECO:0000256" key="7">
    <source>
        <dbReference type="ARBA" id="ARBA00023053"/>
    </source>
</evidence>
<keyword evidence="3" id="KW-0813">Transport</keyword>
<evidence type="ECO:0000256" key="11">
    <source>
        <dbReference type="RuleBase" id="RU362091"/>
    </source>
</evidence>